<dbReference type="Proteomes" id="UP000321907">
    <property type="component" value="Unassembled WGS sequence"/>
</dbReference>
<keyword evidence="1" id="KW-0472">Membrane</keyword>
<comment type="caution">
    <text evidence="2">The sequence shown here is derived from an EMBL/GenBank/DDBJ whole genome shotgun (WGS) entry which is preliminary data.</text>
</comment>
<dbReference type="OrthoDB" id="1490889at2"/>
<feature type="transmembrane region" description="Helical" evidence="1">
    <location>
        <begin position="268"/>
        <end position="289"/>
    </location>
</feature>
<feature type="transmembrane region" description="Helical" evidence="1">
    <location>
        <begin position="21"/>
        <end position="44"/>
    </location>
</feature>
<gene>
    <name evidence="2" type="ORF">FUA23_03070</name>
</gene>
<dbReference type="EMBL" id="VOXD01000003">
    <property type="protein sequence ID" value="TXF91219.1"/>
    <property type="molecule type" value="Genomic_DNA"/>
</dbReference>
<proteinExistence type="predicted"/>
<evidence type="ECO:0000313" key="3">
    <source>
        <dbReference type="Proteomes" id="UP000321907"/>
    </source>
</evidence>
<reference evidence="2 3" key="1">
    <citation type="submission" date="2019-08" db="EMBL/GenBank/DDBJ databases">
        <title>Lewinella sp. strain SSH13 Genome sequencing and assembly.</title>
        <authorList>
            <person name="Kim I."/>
        </authorList>
    </citation>
    <scope>NUCLEOTIDE SEQUENCE [LARGE SCALE GENOMIC DNA]</scope>
    <source>
        <strain evidence="2 3">SSH13</strain>
    </source>
</reference>
<keyword evidence="1" id="KW-0812">Transmembrane</keyword>
<sequence length="480" mass="53036">MRLLKTTPKDRAFYNEHGTNLKAYYTIANIGQFLSAASLALAVYSLLSDAIAGRGLSVASTGVVAAAVLIGVFIELANRKLAKPSIRPWVVKDQFADDPDKRKRHKLVTGFSRGGLVMVGLLSLVLSFMGSMDAGKLITTEAPTANLDSLQLAFAADTAALLTPYTIRANAARQQFKATKASNEKLWQDFASCASRGNGYCKKMQRKYARLIDEAEAAYNATTAIIATERGQALTEAIRGRNEATSTVKAEASKAASTTAAEATANGYIFAVLTFAGQLVFYLMFYLILQIEAGSEIAEEIEPNEFHNQPSVWADLKAVVSHRIERGARRLIAYIFGTRERLDSGLPYVSLWTDSKPDREATTAPPIATAHTKNEPRFYQKADDPHTQKPSATFNTRNTREIHAAHKPHTHTKSTQQTPEAAKAYSRLMQYRRRLGEHTQKAKVQQRKTGEIKPRTAEAIANNQQWVKHYEQLLNDLTNE</sequence>
<dbReference type="AlphaFoldDB" id="A0A5C7FXM3"/>
<feature type="transmembrane region" description="Helical" evidence="1">
    <location>
        <begin position="111"/>
        <end position="129"/>
    </location>
</feature>
<name>A0A5C7FXM3_9BACT</name>
<evidence type="ECO:0000313" key="2">
    <source>
        <dbReference type="EMBL" id="TXF91219.1"/>
    </source>
</evidence>
<feature type="transmembrane region" description="Helical" evidence="1">
    <location>
        <begin position="149"/>
        <end position="167"/>
    </location>
</feature>
<organism evidence="2 3">
    <name type="scientific">Neolewinella aurantiaca</name>
    <dbReference type="NCBI Taxonomy" id="2602767"/>
    <lineage>
        <taxon>Bacteria</taxon>
        <taxon>Pseudomonadati</taxon>
        <taxon>Bacteroidota</taxon>
        <taxon>Saprospiria</taxon>
        <taxon>Saprospirales</taxon>
        <taxon>Lewinellaceae</taxon>
        <taxon>Neolewinella</taxon>
    </lineage>
</organism>
<dbReference type="RefSeq" id="WP_147929238.1">
    <property type="nucleotide sequence ID" value="NZ_VOXD01000003.1"/>
</dbReference>
<evidence type="ECO:0000256" key="1">
    <source>
        <dbReference type="SAM" id="Phobius"/>
    </source>
</evidence>
<protein>
    <submittedName>
        <fullName evidence="2">Uncharacterized protein</fullName>
    </submittedName>
</protein>
<feature type="transmembrane region" description="Helical" evidence="1">
    <location>
        <begin position="56"/>
        <end position="77"/>
    </location>
</feature>
<keyword evidence="3" id="KW-1185">Reference proteome</keyword>
<accession>A0A5C7FXM3</accession>
<keyword evidence="1" id="KW-1133">Transmembrane helix</keyword>